<name>A0A7R7IBV2_9FIRM</name>
<reference evidence="1 2" key="1">
    <citation type="submission" date="2020-11" db="EMBL/GenBank/DDBJ databases">
        <title>Draft genome sequencing of a Lachnospiraceae strain isolated from anoxic soil subjected to BSD treatment.</title>
        <authorList>
            <person name="Uek A."/>
            <person name="Tonouchi A."/>
        </authorList>
    </citation>
    <scope>NUCLEOTIDE SEQUENCE [LARGE SCALE GENOMIC DNA]</scope>
    <source>
        <strain evidence="1 2">TB5</strain>
    </source>
</reference>
<dbReference type="AlphaFoldDB" id="A0A7R7IBV2"/>
<gene>
    <name evidence="1" type="ORF">bsdtb5_12720</name>
</gene>
<sequence>MQITQDLSFGSVTLKVTPEVLHSKAEIVNTKISSMSKEFDKMCSLIAKSNSYWVGKAGEVHRNTFTEKKPDIEDIIKRLNEHVTELHQMATVYTSAETAAKEVAEALPNDIIL</sequence>
<organism evidence="1 2">
    <name type="scientific">Anaeromicropila herbilytica</name>
    <dbReference type="NCBI Taxonomy" id="2785025"/>
    <lineage>
        <taxon>Bacteria</taxon>
        <taxon>Bacillati</taxon>
        <taxon>Bacillota</taxon>
        <taxon>Clostridia</taxon>
        <taxon>Lachnospirales</taxon>
        <taxon>Lachnospiraceae</taxon>
        <taxon>Anaeromicropila</taxon>
    </lineage>
</organism>
<keyword evidence="2" id="KW-1185">Reference proteome</keyword>
<evidence type="ECO:0000313" key="2">
    <source>
        <dbReference type="Proteomes" id="UP000595897"/>
    </source>
</evidence>
<protein>
    <recommendedName>
        <fullName evidence="3">ESAT-6-like protein</fullName>
    </recommendedName>
</protein>
<dbReference type="Gene3D" id="1.10.287.1060">
    <property type="entry name" value="ESAT-6-like"/>
    <property type="match status" value="1"/>
</dbReference>
<evidence type="ECO:0008006" key="3">
    <source>
        <dbReference type="Google" id="ProtNLM"/>
    </source>
</evidence>
<dbReference type="SUPFAM" id="SSF140453">
    <property type="entry name" value="EsxAB dimer-like"/>
    <property type="match status" value="1"/>
</dbReference>
<dbReference type="EMBL" id="AP024169">
    <property type="protein sequence ID" value="BCN29977.1"/>
    <property type="molecule type" value="Genomic_DNA"/>
</dbReference>
<dbReference type="InterPro" id="IPR010310">
    <property type="entry name" value="T7SS_ESAT-6-like"/>
</dbReference>
<dbReference type="KEGG" id="ahb:bsdtb5_12720"/>
<evidence type="ECO:0000313" key="1">
    <source>
        <dbReference type="EMBL" id="BCN29977.1"/>
    </source>
</evidence>
<proteinExistence type="predicted"/>
<dbReference type="Pfam" id="PF06013">
    <property type="entry name" value="WXG100"/>
    <property type="match status" value="1"/>
</dbReference>
<dbReference type="Proteomes" id="UP000595897">
    <property type="component" value="Chromosome"/>
</dbReference>
<dbReference type="InterPro" id="IPR036689">
    <property type="entry name" value="ESAT-6-like_sf"/>
</dbReference>
<dbReference type="RefSeq" id="WP_271715231.1">
    <property type="nucleotide sequence ID" value="NZ_AP024169.1"/>
</dbReference>
<accession>A0A7R7IBV2</accession>